<dbReference type="EMBL" id="MFEH01000002">
    <property type="protein sequence ID" value="OGE74064.1"/>
    <property type="molecule type" value="Genomic_DNA"/>
</dbReference>
<dbReference type="AlphaFoldDB" id="A0A1F5N8Y9"/>
<dbReference type="SMART" id="SM00842">
    <property type="entry name" value="FtsA"/>
    <property type="match status" value="1"/>
</dbReference>
<dbReference type="InterPro" id="IPR050696">
    <property type="entry name" value="FtsA/MreB"/>
</dbReference>
<evidence type="ECO:0000313" key="3">
    <source>
        <dbReference type="EMBL" id="OGE74064.1"/>
    </source>
</evidence>
<dbReference type="CDD" id="cd24049">
    <property type="entry name" value="ASKHA_NBD_PilM"/>
    <property type="match status" value="1"/>
</dbReference>
<dbReference type="InterPro" id="IPR018181">
    <property type="entry name" value="Heat_shock_70_CS"/>
</dbReference>
<dbReference type="Gene3D" id="3.30.420.40">
    <property type="match status" value="2"/>
</dbReference>
<organism evidence="3 4">
    <name type="scientific">Candidatus Doudnabacteria bacterium RIFCSPHIGHO2_01_FULL_41_86</name>
    <dbReference type="NCBI Taxonomy" id="1817821"/>
    <lineage>
        <taxon>Bacteria</taxon>
        <taxon>Candidatus Doudnaibacteriota</taxon>
    </lineage>
</organism>
<dbReference type="PANTHER" id="PTHR32432">
    <property type="entry name" value="CELL DIVISION PROTEIN FTSA-RELATED"/>
    <property type="match status" value="1"/>
</dbReference>
<accession>A0A1F5N8Y9</accession>
<dbReference type="InterPro" id="IPR043129">
    <property type="entry name" value="ATPase_NBD"/>
</dbReference>
<evidence type="ECO:0000313" key="4">
    <source>
        <dbReference type="Proteomes" id="UP000177610"/>
    </source>
</evidence>
<protein>
    <recommendedName>
        <fullName evidence="2">SHS2 domain-containing protein</fullName>
    </recommendedName>
</protein>
<proteinExistence type="inferred from homology"/>
<feature type="domain" description="SHS2" evidence="2">
    <location>
        <begin position="9"/>
        <end position="184"/>
    </location>
</feature>
<name>A0A1F5N8Y9_9BACT</name>
<comment type="caution">
    <text evidence="3">The sequence shown here is derived from an EMBL/GenBank/DDBJ whole genome shotgun (WGS) entry which is preliminary data.</text>
</comment>
<dbReference type="Gene3D" id="3.30.1490.300">
    <property type="match status" value="1"/>
</dbReference>
<dbReference type="GO" id="GO:0051301">
    <property type="term" value="P:cell division"/>
    <property type="evidence" value="ECO:0007669"/>
    <property type="project" value="InterPro"/>
</dbReference>
<gene>
    <name evidence="3" type="ORF">A2717_00845</name>
</gene>
<evidence type="ECO:0000256" key="1">
    <source>
        <dbReference type="ARBA" id="ARBA00007381"/>
    </source>
</evidence>
<dbReference type="Pfam" id="PF11104">
    <property type="entry name" value="PilM_2"/>
    <property type="match status" value="1"/>
</dbReference>
<dbReference type="NCBIfam" id="TIGR01175">
    <property type="entry name" value="pilM"/>
    <property type="match status" value="1"/>
</dbReference>
<dbReference type="STRING" id="1817821.A2717_00845"/>
<sequence length="347" mass="37727">MLFSKTKSQLGLDIGSSNIKIVQLRPDNDRFVLETYGIVNVSYQIANKESSAVIKPVAEVLTELMRRAGVTTNKVVASLPNNSVFTSVIELPKIPDDELKKAVEFEAKKYVPLPLSEVALSWSVIDEKKTKKDIGLGANLPEKIKVLLTAVPSVVINNYIQLFKLCGLEASAIEIEALALIRSLVGEDSVNCILIDIGAKSTSVNLVENGYLRLSKNLNIGGDSITLTLAKSLSVNYNRAEQFKKDFGLSGNTQLPQVMRPILDIIRNEAGQLINLFESRGRTIDKVIISGGGSRLPNLKEYLSTLGKPLVSANPWSHVVAPDKLKAVIEPLGLNLAVAMGLAMRHS</sequence>
<evidence type="ECO:0000259" key="2">
    <source>
        <dbReference type="SMART" id="SM00842"/>
    </source>
</evidence>
<dbReference type="SUPFAM" id="SSF53067">
    <property type="entry name" value="Actin-like ATPase domain"/>
    <property type="match status" value="2"/>
</dbReference>
<dbReference type="Proteomes" id="UP000177610">
    <property type="component" value="Unassembled WGS sequence"/>
</dbReference>
<dbReference type="InterPro" id="IPR003494">
    <property type="entry name" value="SHS2_FtsA"/>
</dbReference>
<dbReference type="PROSITE" id="PS01036">
    <property type="entry name" value="HSP70_3"/>
    <property type="match status" value="1"/>
</dbReference>
<dbReference type="PIRSF" id="PIRSF019169">
    <property type="entry name" value="PilM"/>
    <property type="match status" value="1"/>
</dbReference>
<reference evidence="3 4" key="1">
    <citation type="journal article" date="2016" name="Nat. Commun.">
        <title>Thousands of microbial genomes shed light on interconnected biogeochemical processes in an aquifer system.</title>
        <authorList>
            <person name="Anantharaman K."/>
            <person name="Brown C.T."/>
            <person name="Hug L.A."/>
            <person name="Sharon I."/>
            <person name="Castelle C.J."/>
            <person name="Probst A.J."/>
            <person name="Thomas B.C."/>
            <person name="Singh A."/>
            <person name="Wilkins M.J."/>
            <person name="Karaoz U."/>
            <person name="Brodie E.L."/>
            <person name="Williams K.H."/>
            <person name="Hubbard S.S."/>
            <person name="Banfield J.F."/>
        </authorList>
    </citation>
    <scope>NUCLEOTIDE SEQUENCE [LARGE SCALE GENOMIC DNA]</scope>
</reference>
<dbReference type="PANTHER" id="PTHR32432:SF3">
    <property type="entry name" value="ETHANOLAMINE UTILIZATION PROTEIN EUTJ"/>
    <property type="match status" value="1"/>
</dbReference>
<dbReference type="InterPro" id="IPR005883">
    <property type="entry name" value="PilM"/>
</dbReference>
<comment type="similarity">
    <text evidence="1">Belongs to the heat shock protein 70 family.</text>
</comment>